<dbReference type="KEGG" id="dpb:BABL1_gene_375"/>
<evidence type="ECO:0000256" key="1">
    <source>
        <dbReference type="ARBA" id="ARBA00022729"/>
    </source>
</evidence>
<dbReference type="Proteomes" id="UP000018769">
    <property type="component" value="Chromosome I"/>
</dbReference>
<dbReference type="InterPro" id="IPR039565">
    <property type="entry name" value="BamD-like"/>
</dbReference>
<feature type="domain" description="Outer membrane lipoprotein BamD-like" evidence="2">
    <location>
        <begin position="104"/>
        <end position="223"/>
    </location>
</feature>
<dbReference type="Pfam" id="PF13525">
    <property type="entry name" value="YfiO"/>
    <property type="match status" value="1"/>
</dbReference>
<dbReference type="STRING" id="673862.BABL1_gene_375"/>
<accession>V6DGE5</accession>
<gene>
    <name evidence="3" type="ORF">BABL1_gene_375</name>
</gene>
<protein>
    <submittedName>
        <fullName evidence="3">DNA uptake lipoprotein</fullName>
    </submittedName>
</protein>
<dbReference type="OrthoDB" id="9804044at2"/>
<dbReference type="EMBL" id="HG793133">
    <property type="protein sequence ID" value="CDK30640.1"/>
    <property type="molecule type" value="Genomic_DNA"/>
</dbReference>
<keyword evidence="1" id="KW-0732">Signal</keyword>
<dbReference type="SUPFAM" id="SSF48452">
    <property type="entry name" value="TPR-like"/>
    <property type="match status" value="1"/>
</dbReference>
<evidence type="ECO:0000313" key="4">
    <source>
        <dbReference type="Proteomes" id="UP000018769"/>
    </source>
</evidence>
<dbReference type="AlphaFoldDB" id="V6DGE5"/>
<proteinExistence type="predicted"/>
<dbReference type="InterPro" id="IPR011990">
    <property type="entry name" value="TPR-like_helical_dom_sf"/>
</dbReference>
<dbReference type="eggNOG" id="ENOG502ZFYA">
    <property type="taxonomic scope" value="Bacteria"/>
</dbReference>
<evidence type="ECO:0000259" key="2">
    <source>
        <dbReference type="Pfam" id="PF13525"/>
    </source>
</evidence>
<keyword evidence="3" id="KW-0449">Lipoprotein</keyword>
<keyword evidence="4" id="KW-1185">Reference proteome</keyword>
<organism evidence="3 4">
    <name type="scientific">Candidatus Babela massiliensis</name>
    <dbReference type="NCBI Taxonomy" id="673862"/>
    <lineage>
        <taxon>Bacteria</taxon>
        <taxon>Candidatus Babelota</taxon>
        <taxon>Candidatus Babeliae</taxon>
        <taxon>Candidatus Babeliales</taxon>
        <taxon>Candidatus Babeliaceae</taxon>
        <taxon>Candidatus Babela</taxon>
    </lineage>
</organism>
<dbReference type="PROSITE" id="PS51257">
    <property type="entry name" value="PROKAR_LIPOPROTEIN"/>
    <property type="match status" value="1"/>
</dbReference>
<reference evidence="3 4" key="1">
    <citation type="journal article" date="2015" name="Biol. Direct">
        <title>Babela massiliensis, a representative of a widespread bacterial phylum with unusual adaptations to parasitism in amoebae.</title>
        <authorList>
            <person name="Pagnier I."/>
            <person name="Yutin N."/>
            <person name="Croce O."/>
            <person name="Makarova K.S."/>
            <person name="Wolf Y.I."/>
            <person name="Benamar S."/>
            <person name="Raoult D."/>
            <person name="Koonin E.V."/>
            <person name="La Scola B."/>
        </authorList>
    </citation>
    <scope>NUCLEOTIDE SEQUENCE [LARGE SCALE GENOMIC DNA]</scope>
    <source>
        <strain evidence="4">BABL1</strain>
    </source>
</reference>
<dbReference type="HOGENOM" id="CLU_985837_0_0_7"/>
<dbReference type="Gene3D" id="1.25.40.10">
    <property type="entry name" value="Tetratricopeptide repeat domain"/>
    <property type="match status" value="1"/>
</dbReference>
<name>V6DGE5_9BACT</name>
<sequence>MVKMNMKNINTLLSILLIFALTGCGNKITDHGFLNLVPESTLSSLETSNVQEMLNKVEKILNKQTKDMNVNEVLLAKAYYEDQKDIDMTIKCAERALLVCSDQNIAQKVTLQLAQTYLDQGIFDKAEKYAQEYQSLYPGTSEAKIAAYIDIQSNYLSLLDSDRDQKKTNKTLELAKNFLEKYSDQDTYLDSVNQIVNHCYNKVLDTEIGVIGTYLDKYNYYNNFSSLNAAQRRLAYIKNKVLPFIKEKSLEQEKLISDIEVTLAKASEKFNFIKSENQEQIS</sequence>
<evidence type="ECO:0000313" key="3">
    <source>
        <dbReference type="EMBL" id="CDK30640.1"/>
    </source>
</evidence>